<organism evidence="1 2">
    <name type="scientific">Paenibacillus cisolokensis</name>
    <dbReference type="NCBI Taxonomy" id="1658519"/>
    <lineage>
        <taxon>Bacteria</taxon>
        <taxon>Bacillati</taxon>
        <taxon>Bacillota</taxon>
        <taxon>Bacilli</taxon>
        <taxon>Bacillales</taxon>
        <taxon>Paenibacillaceae</taxon>
        <taxon>Paenibacillus</taxon>
    </lineage>
</organism>
<name>A0ABQ4NDA0_9BACL</name>
<comment type="caution">
    <text evidence="1">The sequence shown here is derived from an EMBL/GenBank/DDBJ whole genome shotgun (WGS) entry which is preliminary data.</text>
</comment>
<evidence type="ECO:0000313" key="1">
    <source>
        <dbReference type="EMBL" id="GIQ66191.1"/>
    </source>
</evidence>
<evidence type="ECO:0000313" key="2">
    <source>
        <dbReference type="Proteomes" id="UP000680304"/>
    </source>
</evidence>
<sequence length="47" mass="5485">MLTQEQIREFDENGFIKGDIVLSDEEVDKLREELDLVMNGKSVKNRC</sequence>
<dbReference type="Proteomes" id="UP000680304">
    <property type="component" value="Unassembled WGS sequence"/>
</dbReference>
<protein>
    <submittedName>
        <fullName evidence="1">Uncharacterized protein</fullName>
    </submittedName>
</protein>
<accession>A0ABQ4NDA0</accession>
<dbReference type="RefSeq" id="WP_244863711.1">
    <property type="nucleotide sequence ID" value="NZ_BOVJ01000168.1"/>
</dbReference>
<dbReference type="EMBL" id="BOVJ01000168">
    <property type="protein sequence ID" value="GIQ66191.1"/>
    <property type="molecule type" value="Genomic_DNA"/>
</dbReference>
<dbReference type="Gene3D" id="2.60.120.620">
    <property type="entry name" value="q2cbj1_9rhob like domain"/>
    <property type="match status" value="1"/>
</dbReference>
<gene>
    <name evidence="1" type="ORF">PACILC2_47590</name>
</gene>
<proteinExistence type="predicted"/>
<keyword evidence="2" id="KW-1185">Reference proteome</keyword>
<dbReference type="SUPFAM" id="SSF51197">
    <property type="entry name" value="Clavaminate synthase-like"/>
    <property type="match status" value="1"/>
</dbReference>
<reference evidence="1 2" key="1">
    <citation type="submission" date="2021-04" db="EMBL/GenBank/DDBJ databases">
        <title>Draft genome sequence of Paenibacillus cisolokensis, LC2-13A.</title>
        <authorList>
            <person name="Uke A."/>
            <person name="Chhe C."/>
            <person name="Baramee S."/>
            <person name="Kosugi A."/>
        </authorList>
    </citation>
    <scope>NUCLEOTIDE SEQUENCE [LARGE SCALE GENOMIC DNA]</scope>
    <source>
        <strain evidence="1 2">LC2-13A</strain>
    </source>
</reference>